<dbReference type="InterPro" id="IPR018357">
    <property type="entry name" value="Hexapep_transf_CS"/>
</dbReference>
<evidence type="ECO:0000256" key="2">
    <source>
        <dbReference type="ARBA" id="ARBA00022679"/>
    </source>
</evidence>
<dbReference type="RefSeq" id="WP_243556038.1">
    <property type="nucleotide sequence ID" value="NZ_CP094528.1"/>
</dbReference>
<evidence type="ECO:0000256" key="3">
    <source>
        <dbReference type="ARBA" id="ARBA00022737"/>
    </source>
</evidence>
<dbReference type="Gene3D" id="2.160.10.10">
    <property type="entry name" value="Hexapeptide repeat proteins"/>
    <property type="match status" value="1"/>
</dbReference>
<keyword evidence="2" id="KW-0808">Transferase</keyword>
<keyword evidence="5" id="KW-1185">Reference proteome</keyword>
<comment type="similarity">
    <text evidence="1">Belongs to the transferase hexapeptide repeat family.</text>
</comment>
<protein>
    <submittedName>
        <fullName evidence="4">Acyltransferase</fullName>
    </submittedName>
</protein>
<dbReference type="InterPro" id="IPR001451">
    <property type="entry name" value="Hexapep"/>
</dbReference>
<dbReference type="PANTHER" id="PTHR23416:SF23">
    <property type="entry name" value="ACETYLTRANSFERASE C18B11.09C-RELATED"/>
    <property type="match status" value="1"/>
</dbReference>
<accession>A0ABY4C2E3</accession>
<dbReference type="InterPro" id="IPR011004">
    <property type="entry name" value="Trimer_LpxA-like_sf"/>
</dbReference>
<dbReference type="PROSITE" id="PS00101">
    <property type="entry name" value="HEXAPEP_TRANSFERASES"/>
    <property type="match status" value="1"/>
</dbReference>
<keyword evidence="4" id="KW-0012">Acyltransferase</keyword>
<dbReference type="CDD" id="cd04647">
    <property type="entry name" value="LbH_MAT_like"/>
    <property type="match status" value="1"/>
</dbReference>
<sequence>MNGLDVLLAMQRARDAAYSRIAARGFHRFGRDSRILLPFRVGNADFISIGDGVLIGAGSWLLVPRRDLAAPAIVIGDRVRMNQTSITAVAEVVVEDGVGIARGVYISDHSHGFDDPDTFIRDQPIARVAPVRIGRGAWIGHNAVVLPGVTIGAGAVIGANSVVRDDVPPRTVAVGSPARVVRSLAA</sequence>
<keyword evidence="3" id="KW-0677">Repeat</keyword>
<evidence type="ECO:0000313" key="5">
    <source>
        <dbReference type="Proteomes" id="UP000832097"/>
    </source>
</evidence>
<dbReference type="EMBL" id="CP094528">
    <property type="protein sequence ID" value="UOE44326.1"/>
    <property type="molecule type" value="Genomic_DNA"/>
</dbReference>
<evidence type="ECO:0000256" key="1">
    <source>
        <dbReference type="ARBA" id="ARBA00007274"/>
    </source>
</evidence>
<name>A0ABY4C2E3_9MICO</name>
<dbReference type="GO" id="GO:0016746">
    <property type="term" value="F:acyltransferase activity"/>
    <property type="evidence" value="ECO:0007669"/>
    <property type="project" value="UniProtKB-KW"/>
</dbReference>
<dbReference type="PANTHER" id="PTHR23416">
    <property type="entry name" value="SIALIC ACID SYNTHASE-RELATED"/>
    <property type="match status" value="1"/>
</dbReference>
<reference evidence="4 5" key="1">
    <citation type="submission" date="2022-03" db="EMBL/GenBank/DDBJ databases">
        <title>Mucilaginibacter sp. isolated from the gut of Protaetia brevitarsis seulensis larvae.</title>
        <authorList>
            <person name="Won M."/>
            <person name="Kim S.-J."/>
            <person name="Kwon S.-W."/>
        </authorList>
    </citation>
    <scope>NUCLEOTIDE SEQUENCE [LARGE SCALE GENOMIC DNA]</scope>
    <source>
        <strain evidence="4 5">CFWR-12</strain>
    </source>
</reference>
<organism evidence="4 5">
    <name type="scientific">Agromyces larvae</name>
    <dbReference type="NCBI Taxonomy" id="2929802"/>
    <lineage>
        <taxon>Bacteria</taxon>
        <taxon>Bacillati</taxon>
        <taxon>Actinomycetota</taxon>
        <taxon>Actinomycetes</taxon>
        <taxon>Micrococcales</taxon>
        <taxon>Microbacteriaceae</taxon>
        <taxon>Agromyces</taxon>
    </lineage>
</organism>
<dbReference type="Proteomes" id="UP000832097">
    <property type="component" value="Chromosome"/>
</dbReference>
<dbReference type="Pfam" id="PF14602">
    <property type="entry name" value="Hexapep_2"/>
    <property type="match status" value="1"/>
</dbReference>
<gene>
    <name evidence="4" type="ORF">MTO99_00585</name>
</gene>
<evidence type="ECO:0000313" key="4">
    <source>
        <dbReference type="EMBL" id="UOE44326.1"/>
    </source>
</evidence>
<proteinExistence type="inferred from homology"/>
<dbReference type="Pfam" id="PF00132">
    <property type="entry name" value="Hexapep"/>
    <property type="match status" value="1"/>
</dbReference>
<dbReference type="SUPFAM" id="SSF51161">
    <property type="entry name" value="Trimeric LpxA-like enzymes"/>
    <property type="match status" value="1"/>
</dbReference>
<dbReference type="InterPro" id="IPR051159">
    <property type="entry name" value="Hexapeptide_acetyltransf"/>
</dbReference>